<sequence>MDAQIKKTALRLFTYGLYIGTSGTGADVAAGTINWVSQASFQPPLVMAAVKADSHLHQLIETTGQFAINVLSADQKEIAQDFFRPTKQENNTLNGHPYESGSATGVPLLTELPAWVEVKVTDTVKRGDHTVFIGEVIDAGIRDENAKALDMWNTGWFYAG</sequence>
<dbReference type="SUPFAM" id="SSF50475">
    <property type="entry name" value="FMN-binding split barrel"/>
    <property type="match status" value="1"/>
</dbReference>
<proteinExistence type="inferred from homology"/>
<dbReference type="InterPro" id="IPR002563">
    <property type="entry name" value="Flavin_Rdtase-like_dom"/>
</dbReference>
<comment type="caution">
    <text evidence="4">The sequence shown here is derived from an EMBL/GenBank/DDBJ whole genome shotgun (WGS) entry which is preliminary data.</text>
</comment>
<dbReference type="EMBL" id="JABBVZ010000029">
    <property type="protein sequence ID" value="NMP22706.1"/>
    <property type="molecule type" value="Genomic_DNA"/>
</dbReference>
<evidence type="ECO:0000313" key="5">
    <source>
        <dbReference type="Proteomes" id="UP000533476"/>
    </source>
</evidence>
<comment type="similarity">
    <text evidence="1">Belongs to the non-flavoprotein flavin reductase family.</text>
</comment>
<keyword evidence="2" id="KW-0560">Oxidoreductase</keyword>
<dbReference type="InterPro" id="IPR050268">
    <property type="entry name" value="NADH-dep_flavin_reductase"/>
</dbReference>
<evidence type="ECO:0000256" key="1">
    <source>
        <dbReference type="ARBA" id="ARBA00008898"/>
    </source>
</evidence>
<dbReference type="InterPro" id="IPR012349">
    <property type="entry name" value="Split_barrel_FMN-bd"/>
</dbReference>
<feature type="domain" description="Flavin reductase like" evidence="3">
    <location>
        <begin position="10"/>
        <end position="158"/>
    </location>
</feature>
<gene>
    <name evidence="4" type="ORF">HIJ39_10125</name>
</gene>
<dbReference type="Proteomes" id="UP000533476">
    <property type="component" value="Unassembled WGS sequence"/>
</dbReference>
<keyword evidence="5" id="KW-1185">Reference proteome</keyword>
<organism evidence="4 5">
    <name type="scientific">Sulfobacillus harzensis</name>
    <dbReference type="NCBI Taxonomy" id="2729629"/>
    <lineage>
        <taxon>Bacteria</taxon>
        <taxon>Bacillati</taxon>
        <taxon>Bacillota</taxon>
        <taxon>Clostridia</taxon>
        <taxon>Eubacteriales</taxon>
        <taxon>Clostridiales Family XVII. Incertae Sedis</taxon>
        <taxon>Sulfobacillus</taxon>
    </lineage>
</organism>
<protein>
    <submittedName>
        <fullName evidence="4">Flavin reductase family protein</fullName>
    </submittedName>
</protein>
<accession>A0A7Y0L4U3</accession>
<dbReference type="AlphaFoldDB" id="A0A7Y0L4U3"/>
<evidence type="ECO:0000313" key="4">
    <source>
        <dbReference type="EMBL" id="NMP22706.1"/>
    </source>
</evidence>
<dbReference type="GO" id="GO:0042602">
    <property type="term" value="F:riboflavin reductase (NADPH) activity"/>
    <property type="evidence" value="ECO:0007669"/>
    <property type="project" value="TreeGrafter"/>
</dbReference>
<evidence type="ECO:0000256" key="2">
    <source>
        <dbReference type="ARBA" id="ARBA00023002"/>
    </source>
</evidence>
<dbReference type="PANTHER" id="PTHR30466">
    <property type="entry name" value="FLAVIN REDUCTASE"/>
    <property type="match status" value="1"/>
</dbReference>
<dbReference type="SMART" id="SM00903">
    <property type="entry name" value="Flavin_Reduct"/>
    <property type="match status" value="1"/>
</dbReference>
<name>A0A7Y0L4U3_9FIRM</name>
<dbReference type="PANTHER" id="PTHR30466:SF11">
    <property type="entry name" value="FLAVIN-DEPENDENT MONOOXYGENASE, REDUCTASE SUBUNIT HSAB"/>
    <property type="match status" value="1"/>
</dbReference>
<evidence type="ECO:0000259" key="3">
    <source>
        <dbReference type="SMART" id="SM00903"/>
    </source>
</evidence>
<reference evidence="4 5" key="1">
    <citation type="submission" date="2020-04" db="EMBL/GenBank/DDBJ databases">
        <authorList>
            <person name="Zhang R."/>
            <person name="Schippers A."/>
        </authorList>
    </citation>
    <scope>NUCLEOTIDE SEQUENCE [LARGE SCALE GENOMIC DNA]</scope>
    <source>
        <strain evidence="4 5">DSM 109850</strain>
    </source>
</reference>
<dbReference type="Gene3D" id="2.30.110.10">
    <property type="entry name" value="Electron Transport, Fmn-binding Protein, Chain A"/>
    <property type="match status" value="1"/>
</dbReference>
<dbReference type="GO" id="GO:0010181">
    <property type="term" value="F:FMN binding"/>
    <property type="evidence" value="ECO:0007669"/>
    <property type="project" value="InterPro"/>
</dbReference>
<dbReference type="RefSeq" id="WP_169099267.1">
    <property type="nucleotide sequence ID" value="NZ_JABBVZ010000029.1"/>
</dbReference>
<dbReference type="Pfam" id="PF01613">
    <property type="entry name" value="Flavin_Reduct"/>
    <property type="match status" value="1"/>
</dbReference>